<keyword evidence="3" id="KW-1185">Reference proteome</keyword>
<protein>
    <recommendedName>
        <fullName evidence="1">J domain-containing protein</fullName>
    </recommendedName>
</protein>
<dbReference type="PROSITE" id="PS00636">
    <property type="entry name" value="DNAJ_1"/>
    <property type="match status" value="1"/>
</dbReference>
<evidence type="ECO:0000313" key="3">
    <source>
        <dbReference type="Proteomes" id="UP000823674"/>
    </source>
</evidence>
<proteinExistence type="predicted"/>
<dbReference type="Gene3D" id="2.60.260.20">
    <property type="entry name" value="Urease metallochaperone UreE, N-terminal domain"/>
    <property type="match status" value="1"/>
</dbReference>
<comment type="caution">
    <text evidence="2">The sequence shown here is derived from an EMBL/GenBank/DDBJ whole genome shotgun (WGS) entry which is preliminary data.</text>
</comment>
<evidence type="ECO:0000313" key="2">
    <source>
        <dbReference type="EMBL" id="KAG5391123.1"/>
    </source>
</evidence>
<dbReference type="InterPro" id="IPR044713">
    <property type="entry name" value="DNJA1/2-like"/>
</dbReference>
<dbReference type="InterPro" id="IPR008971">
    <property type="entry name" value="HSP40/DnaJ_pept-bd"/>
</dbReference>
<evidence type="ECO:0000259" key="1">
    <source>
        <dbReference type="PROSITE" id="PS50076"/>
    </source>
</evidence>
<gene>
    <name evidence="2" type="primary">A08g510600.1_BraROA</name>
    <name evidence="2" type="ORF">IGI04_032664</name>
</gene>
<dbReference type="PROSITE" id="PS50076">
    <property type="entry name" value="DNAJ_2"/>
    <property type="match status" value="1"/>
</dbReference>
<sequence>MKLRFTSTSSSSPIEEQRNRFKELAQAYEVLSDPEKREIYDQYGEDALKEGMGGGGGGHDPFDIFSSLFGGGGGHPFEGSNSRGRRQRRGEDVVHPLKVSLEDLYLGTTKKLSLSRKALCSKCNGLKGFDVWSFDDLRWMPGIWNEGFRRTMKTLPTLKAVPEVGLALKRKAMTSMKRSD</sequence>
<dbReference type="Pfam" id="PF00226">
    <property type="entry name" value="DnaJ"/>
    <property type="match status" value="1"/>
</dbReference>
<dbReference type="SUPFAM" id="SSF49493">
    <property type="entry name" value="HSP40/DnaJ peptide-binding domain"/>
    <property type="match status" value="1"/>
</dbReference>
<reference evidence="2 3" key="1">
    <citation type="submission" date="2021-03" db="EMBL/GenBank/DDBJ databases">
        <authorList>
            <person name="King G.J."/>
            <person name="Bancroft I."/>
            <person name="Baten A."/>
            <person name="Bloomfield J."/>
            <person name="Borpatragohain P."/>
            <person name="He Z."/>
            <person name="Irish N."/>
            <person name="Irwin J."/>
            <person name="Liu K."/>
            <person name="Mauleon R.P."/>
            <person name="Moore J."/>
            <person name="Morris R."/>
            <person name="Ostergaard L."/>
            <person name="Wang B."/>
            <person name="Wells R."/>
        </authorList>
    </citation>
    <scope>NUCLEOTIDE SEQUENCE [LARGE SCALE GENOMIC DNA]</scope>
    <source>
        <strain evidence="2">R-o-18</strain>
        <tissue evidence="2">Leaf</tissue>
    </source>
</reference>
<organism evidence="2 3">
    <name type="scientific">Brassica rapa subsp. trilocularis</name>
    <dbReference type="NCBI Taxonomy" id="1813537"/>
    <lineage>
        <taxon>Eukaryota</taxon>
        <taxon>Viridiplantae</taxon>
        <taxon>Streptophyta</taxon>
        <taxon>Embryophyta</taxon>
        <taxon>Tracheophyta</taxon>
        <taxon>Spermatophyta</taxon>
        <taxon>Magnoliopsida</taxon>
        <taxon>eudicotyledons</taxon>
        <taxon>Gunneridae</taxon>
        <taxon>Pentapetalae</taxon>
        <taxon>rosids</taxon>
        <taxon>malvids</taxon>
        <taxon>Brassicales</taxon>
        <taxon>Brassicaceae</taxon>
        <taxon>Brassiceae</taxon>
        <taxon>Brassica</taxon>
    </lineage>
</organism>
<feature type="domain" description="J" evidence="1">
    <location>
        <begin position="1"/>
        <end position="44"/>
    </location>
</feature>
<dbReference type="InterPro" id="IPR018253">
    <property type="entry name" value="DnaJ_domain_CS"/>
</dbReference>
<name>A0ABQ7LZK5_BRACM</name>
<dbReference type="InterPro" id="IPR036869">
    <property type="entry name" value="J_dom_sf"/>
</dbReference>
<dbReference type="InterPro" id="IPR001623">
    <property type="entry name" value="DnaJ_domain"/>
</dbReference>
<dbReference type="PRINTS" id="PR00625">
    <property type="entry name" value="JDOMAIN"/>
</dbReference>
<accession>A0ABQ7LZK5</accession>
<dbReference type="PANTHER" id="PTHR43888">
    <property type="entry name" value="DNAJ-LIKE-2, ISOFORM A-RELATED"/>
    <property type="match status" value="1"/>
</dbReference>
<dbReference type="SUPFAM" id="SSF46565">
    <property type="entry name" value="Chaperone J-domain"/>
    <property type="match status" value="1"/>
</dbReference>
<dbReference type="EMBL" id="JADBGQ010000007">
    <property type="protein sequence ID" value="KAG5391123.1"/>
    <property type="molecule type" value="Genomic_DNA"/>
</dbReference>
<dbReference type="Proteomes" id="UP000823674">
    <property type="component" value="Chromosome A08"/>
</dbReference>
<dbReference type="Gene3D" id="1.10.287.110">
    <property type="entry name" value="DnaJ domain"/>
    <property type="match status" value="1"/>
</dbReference>